<evidence type="ECO:0000256" key="9">
    <source>
        <dbReference type="ARBA" id="ARBA00066480"/>
    </source>
</evidence>
<proteinExistence type="predicted"/>
<reference evidence="13" key="1">
    <citation type="submission" date="2022-11" db="UniProtKB">
        <authorList>
            <consortium name="WormBaseParasite"/>
        </authorList>
    </citation>
    <scope>IDENTIFICATION</scope>
</reference>
<comment type="subunit">
    <text evidence="3">Homodimer.</text>
</comment>
<accession>A0A915KV25</accession>
<name>A0A915KV25_ROMCU</name>
<evidence type="ECO:0000256" key="4">
    <source>
        <dbReference type="ARBA" id="ARBA00022490"/>
    </source>
</evidence>
<evidence type="ECO:0000256" key="10">
    <source>
        <dbReference type="ARBA" id="ARBA00071467"/>
    </source>
</evidence>
<dbReference type="OMA" id="CLLYHKQ"/>
<evidence type="ECO:0000256" key="1">
    <source>
        <dbReference type="ARBA" id="ARBA00001946"/>
    </source>
</evidence>
<evidence type="ECO:0000313" key="12">
    <source>
        <dbReference type="Proteomes" id="UP000887565"/>
    </source>
</evidence>
<comment type="function">
    <text evidence="8">Hydrolyzes UDP-glucose to glucose 1-phosphate and UMP and ADP-ribose to ribose 5-phosphate and AMP. The physiological substrate is probably UDP-glucose. Poor activity on other substrates such as ADP-glucose, CDP-glucose, GDP-glucose and GDP-mannose.</text>
</comment>
<dbReference type="CDD" id="cd18887">
    <property type="entry name" value="NUDIX_UGPPase_Nudt14"/>
    <property type="match status" value="1"/>
</dbReference>
<dbReference type="AlphaFoldDB" id="A0A915KV25"/>
<comment type="subcellular location">
    <subcellularLocation>
        <location evidence="2">Cytoplasm</location>
    </subcellularLocation>
</comment>
<protein>
    <recommendedName>
        <fullName evidence="10">Uridine diphosphate glucose pyrophosphatase NUDT14</fullName>
        <ecNumber evidence="9">3.6.1.45</ecNumber>
    </recommendedName>
    <alternativeName>
        <fullName evidence="11">Nucleoside diphosphate-linked moiety X motif 14</fullName>
    </alternativeName>
</protein>
<dbReference type="WBParaSite" id="nRc.2.0.1.t42327-RA">
    <property type="protein sequence ID" value="nRc.2.0.1.t42327-RA"/>
    <property type="gene ID" value="nRc.2.0.1.g42327"/>
</dbReference>
<dbReference type="GO" id="GO:0046872">
    <property type="term" value="F:metal ion binding"/>
    <property type="evidence" value="ECO:0007669"/>
    <property type="project" value="InterPro"/>
</dbReference>
<evidence type="ECO:0000256" key="7">
    <source>
        <dbReference type="ARBA" id="ARBA00051086"/>
    </source>
</evidence>
<evidence type="ECO:0000256" key="3">
    <source>
        <dbReference type="ARBA" id="ARBA00011738"/>
    </source>
</evidence>
<evidence type="ECO:0000256" key="11">
    <source>
        <dbReference type="ARBA" id="ARBA00080475"/>
    </source>
</evidence>
<dbReference type="InterPro" id="IPR004385">
    <property type="entry name" value="NDP_pyrophosphatase"/>
</dbReference>
<dbReference type="GO" id="GO:0008768">
    <property type="term" value="F:UDP-sugar diphosphatase activity"/>
    <property type="evidence" value="ECO:0007669"/>
    <property type="project" value="UniProtKB-EC"/>
</dbReference>
<evidence type="ECO:0000313" key="13">
    <source>
        <dbReference type="WBParaSite" id="nRc.2.0.1.t42327-RA"/>
    </source>
</evidence>
<comment type="cofactor">
    <cofactor evidence="1">
        <name>Mg(2+)</name>
        <dbReference type="ChEBI" id="CHEBI:18420"/>
    </cofactor>
</comment>
<organism evidence="12 13">
    <name type="scientific">Romanomermis culicivorax</name>
    <name type="common">Nematode worm</name>
    <dbReference type="NCBI Taxonomy" id="13658"/>
    <lineage>
        <taxon>Eukaryota</taxon>
        <taxon>Metazoa</taxon>
        <taxon>Ecdysozoa</taxon>
        <taxon>Nematoda</taxon>
        <taxon>Enoplea</taxon>
        <taxon>Dorylaimia</taxon>
        <taxon>Mermithida</taxon>
        <taxon>Mermithoidea</taxon>
        <taxon>Mermithidae</taxon>
        <taxon>Romanomermis</taxon>
    </lineage>
</organism>
<dbReference type="Proteomes" id="UP000887565">
    <property type="component" value="Unplaced"/>
</dbReference>
<dbReference type="PANTHER" id="PTHR11839">
    <property type="entry name" value="UDP/ADP-SUGAR PYROPHOSPHATASE"/>
    <property type="match status" value="1"/>
</dbReference>
<evidence type="ECO:0000256" key="6">
    <source>
        <dbReference type="ARBA" id="ARBA00022842"/>
    </source>
</evidence>
<dbReference type="EC" id="3.6.1.45" evidence="9"/>
<dbReference type="GO" id="GO:0006753">
    <property type="term" value="P:nucleoside phosphate metabolic process"/>
    <property type="evidence" value="ECO:0007669"/>
    <property type="project" value="TreeGrafter"/>
</dbReference>
<keyword evidence="4" id="KW-0963">Cytoplasm</keyword>
<dbReference type="NCBIfam" id="TIGR00052">
    <property type="entry name" value="nudix-type nucleoside diphosphatase, YffH/AdpP family"/>
    <property type="match status" value="1"/>
</dbReference>
<evidence type="ECO:0000256" key="8">
    <source>
        <dbReference type="ARBA" id="ARBA00054674"/>
    </source>
</evidence>
<evidence type="ECO:0000256" key="2">
    <source>
        <dbReference type="ARBA" id="ARBA00004496"/>
    </source>
</evidence>
<dbReference type="SUPFAM" id="SSF55811">
    <property type="entry name" value="Nudix"/>
    <property type="match status" value="1"/>
</dbReference>
<comment type="catalytic activity">
    <reaction evidence="7">
        <text>UDP-sugar + H2O = UMP + alpha-D-aldose 1-phosphate.</text>
        <dbReference type="EC" id="3.6.1.45"/>
    </reaction>
</comment>
<dbReference type="GO" id="GO:0019693">
    <property type="term" value="P:ribose phosphate metabolic process"/>
    <property type="evidence" value="ECO:0007669"/>
    <property type="project" value="TreeGrafter"/>
</dbReference>
<dbReference type="FunFam" id="3.90.79.10:FF:000035">
    <property type="entry name" value="Uridine diphosphate glucose pyrophosphatase"/>
    <property type="match status" value="1"/>
</dbReference>
<keyword evidence="6" id="KW-0460">Magnesium</keyword>
<dbReference type="Gene3D" id="3.90.79.10">
    <property type="entry name" value="Nucleoside Triphosphate Pyrophosphohydrolase"/>
    <property type="match status" value="1"/>
</dbReference>
<sequence>NGKPRSWDLVRAHDSVAILLYHKAKDSLVFVRQFRPAVYMNKILSNHQEINENIFDSYPTSFAFTLEMCAGILDKNKSPKEIAKEEIYEECGFDVPLEKIEKIVKCAGSVGISGTEQTMFYAEVNDEMRTGNGCGNEHEGEMIEVVYYPVSECRKMIFDETVVKSTGLMFAILWFLADRYKKA</sequence>
<dbReference type="GO" id="GO:0005737">
    <property type="term" value="C:cytoplasm"/>
    <property type="evidence" value="ECO:0007669"/>
    <property type="project" value="UniProtKB-SubCell"/>
</dbReference>
<keyword evidence="5" id="KW-0378">Hydrolase</keyword>
<keyword evidence="12" id="KW-1185">Reference proteome</keyword>
<evidence type="ECO:0000256" key="5">
    <source>
        <dbReference type="ARBA" id="ARBA00022801"/>
    </source>
</evidence>
<dbReference type="PANTHER" id="PTHR11839:SF15">
    <property type="entry name" value="URIDINE DIPHOSPHATE GLUCOSE PYROPHOSPHATASE NUDT14"/>
    <property type="match status" value="1"/>
</dbReference>
<dbReference type="InterPro" id="IPR015797">
    <property type="entry name" value="NUDIX_hydrolase-like_dom_sf"/>
</dbReference>